<organism evidence="1 2">
    <name type="scientific">Apiospora marii</name>
    <dbReference type="NCBI Taxonomy" id="335849"/>
    <lineage>
        <taxon>Eukaryota</taxon>
        <taxon>Fungi</taxon>
        <taxon>Dikarya</taxon>
        <taxon>Ascomycota</taxon>
        <taxon>Pezizomycotina</taxon>
        <taxon>Sordariomycetes</taxon>
        <taxon>Xylariomycetidae</taxon>
        <taxon>Amphisphaeriales</taxon>
        <taxon>Apiosporaceae</taxon>
        <taxon>Apiospora</taxon>
    </lineage>
</organism>
<gene>
    <name evidence="1" type="ORF">PG991_010638</name>
</gene>
<dbReference type="SUPFAM" id="SSF81383">
    <property type="entry name" value="F-box domain"/>
    <property type="match status" value="1"/>
</dbReference>
<name>A0ABR1RD04_9PEZI</name>
<dbReference type="Gene3D" id="1.20.1280.50">
    <property type="match status" value="1"/>
</dbReference>
<reference evidence="1 2" key="1">
    <citation type="submission" date="2023-01" db="EMBL/GenBank/DDBJ databases">
        <title>Analysis of 21 Apiospora genomes using comparative genomics revels a genus with tremendous synthesis potential of carbohydrate active enzymes and secondary metabolites.</title>
        <authorList>
            <person name="Sorensen T."/>
        </authorList>
    </citation>
    <scope>NUCLEOTIDE SEQUENCE [LARGE SCALE GENOMIC DNA]</scope>
    <source>
        <strain evidence="1 2">CBS 20057</strain>
    </source>
</reference>
<sequence>MVFPTLEASSPCASRDAVLATPELLEAILAFVSMRRLLISGQRVCKLWKDAIDRSPQLQEHLYFRPAEHGTDHRGEDGQSSTTIAALAVPNPLLQHRFGHRFFPGHQKGTTWYSNGTLRREWGAVERRDAFMRAGASWRSMLVAQPPPSELVVVAANRAPDPESSIEILRLRRDGPPVRMGFLYDLVCHGVLRHGRGPGVVHVAWAADEMHVEDDLDGPVPPSDRHNIVVQGFYPGLFRDIGGARRDVVSRGDGSPPIWLCEEYDAEMVERRMEEADAIRIPKIPQY</sequence>
<accession>A0ABR1RD04</accession>
<dbReference type="InterPro" id="IPR036047">
    <property type="entry name" value="F-box-like_dom_sf"/>
</dbReference>
<dbReference type="EMBL" id="JAQQWI010000016">
    <property type="protein sequence ID" value="KAK8008087.1"/>
    <property type="molecule type" value="Genomic_DNA"/>
</dbReference>
<protein>
    <recommendedName>
        <fullName evidence="3">F-box domain-containing protein</fullName>
    </recommendedName>
</protein>
<evidence type="ECO:0000313" key="2">
    <source>
        <dbReference type="Proteomes" id="UP001396898"/>
    </source>
</evidence>
<evidence type="ECO:0000313" key="1">
    <source>
        <dbReference type="EMBL" id="KAK8008087.1"/>
    </source>
</evidence>
<dbReference type="Proteomes" id="UP001396898">
    <property type="component" value="Unassembled WGS sequence"/>
</dbReference>
<comment type="caution">
    <text evidence="1">The sequence shown here is derived from an EMBL/GenBank/DDBJ whole genome shotgun (WGS) entry which is preliminary data.</text>
</comment>
<evidence type="ECO:0008006" key="3">
    <source>
        <dbReference type="Google" id="ProtNLM"/>
    </source>
</evidence>
<proteinExistence type="predicted"/>
<keyword evidence="2" id="KW-1185">Reference proteome</keyword>